<dbReference type="RefSeq" id="WP_189702331.1">
    <property type="nucleotide sequence ID" value="NZ_BMTA01000046.1"/>
</dbReference>
<reference evidence="1 2" key="1">
    <citation type="submission" date="2020-10" db="EMBL/GenBank/DDBJ databases">
        <title>Streptomyces chromofuscus complate genome analysis.</title>
        <authorList>
            <person name="Anwar N."/>
        </authorList>
    </citation>
    <scope>NUCLEOTIDE SEQUENCE [LARGE SCALE GENOMIC DNA]</scope>
    <source>
        <strain evidence="1 2">DSM 40273</strain>
    </source>
</reference>
<organism evidence="1 2">
    <name type="scientific">Streptomyces chromofuscus</name>
    <dbReference type="NCBI Taxonomy" id="42881"/>
    <lineage>
        <taxon>Bacteria</taxon>
        <taxon>Bacillati</taxon>
        <taxon>Actinomycetota</taxon>
        <taxon>Actinomycetes</taxon>
        <taxon>Kitasatosporales</taxon>
        <taxon>Streptomycetaceae</taxon>
        <taxon>Streptomyces</taxon>
    </lineage>
</organism>
<protein>
    <submittedName>
        <fullName evidence="1">DUF2000 domain-containing protein</fullName>
    </submittedName>
</protein>
<dbReference type="EMBL" id="CP063374">
    <property type="protein sequence ID" value="QOV41621.1"/>
    <property type="molecule type" value="Genomic_DNA"/>
</dbReference>
<sequence length="145" mass="15962">MNDSAPVRVDRFDTKIAVLLREDLETWQRLNVTAFLVSGLGREVPEVIGEPYEDADGVPYLPMFRQPVLVFEGTKETLTAAHARVLSRALPRAVFTSDLFATGNDRDNRAAVRAVRTGELDLVGLAVHGPRNAVDKALKGARMHP</sequence>
<dbReference type="Pfam" id="PF09391">
    <property type="entry name" value="DUF2000"/>
    <property type="match status" value="1"/>
</dbReference>
<name>A0A7M2T271_STRCW</name>
<dbReference type="Proteomes" id="UP000594008">
    <property type="component" value="Chromosome"/>
</dbReference>
<gene>
    <name evidence="1" type="ORF">IPT68_16865</name>
</gene>
<dbReference type="SUPFAM" id="SSF102462">
    <property type="entry name" value="Peptidyl-tRNA hydrolase II"/>
    <property type="match status" value="1"/>
</dbReference>
<keyword evidence="2" id="KW-1185">Reference proteome</keyword>
<dbReference type="InterPro" id="IPR018988">
    <property type="entry name" value="DUF2000"/>
</dbReference>
<dbReference type="Gene3D" id="3.40.1490.10">
    <property type="entry name" value="Bit1"/>
    <property type="match status" value="1"/>
</dbReference>
<proteinExistence type="predicted"/>
<dbReference type="InterPro" id="IPR023476">
    <property type="entry name" value="Pep_tRNA_hydro_II_dom_sf"/>
</dbReference>
<evidence type="ECO:0000313" key="1">
    <source>
        <dbReference type="EMBL" id="QOV41621.1"/>
    </source>
</evidence>
<dbReference type="AlphaFoldDB" id="A0A7M2T271"/>
<accession>A0A7M2T271</accession>
<evidence type="ECO:0000313" key="2">
    <source>
        <dbReference type="Proteomes" id="UP000594008"/>
    </source>
</evidence>
<dbReference type="KEGG" id="schf:IPT68_16865"/>